<keyword evidence="4" id="KW-1185">Reference proteome</keyword>
<name>A0A1Z5JC01_FISSO</name>
<keyword evidence="2" id="KW-1133">Transmembrane helix</keyword>
<organism evidence="3 4">
    <name type="scientific">Fistulifera solaris</name>
    <name type="common">Oleaginous diatom</name>
    <dbReference type="NCBI Taxonomy" id="1519565"/>
    <lineage>
        <taxon>Eukaryota</taxon>
        <taxon>Sar</taxon>
        <taxon>Stramenopiles</taxon>
        <taxon>Ochrophyta</taxon>
        <taxon>Bacillariophyta</taxon>
        <taxon>Bacillariophyceae</taxon>
        <taxon>Bacillariophycidae</taxon>
        <taxon>Naviculales</taxon>
        <taxon>Naviculaceae</taxon>
        <taxon>Fistulifera</taxon>
    </lineage>
</organism>
<dbReference type="EMBL" id="BDSP01000039">
    <property type="protein sequence ID" value="GAX11291.1"/>
    <property type="molecule type" value="Genomic_DNA"/>
</dbReference>
<dbReference type="Proteomes" id="UP000198406">
    <property type="component" value="Unassembled WGS sequence"/>
</dbReference>
<evidence type="ECO:0000256" key="2">
    <source>
        <dbReference type="SAM" id="Phobius"/>
    </source>
</evidence>
<keyword evidence="2" id="KW-0472">Membrane</keyword>
<evidence type="ECO:0000256" key="1">
    <source>
        <dbReference type="SAM" id="MobiDB-lite"/>
    </source>
</evidence>
<comment type="caution">
    <text evidence="3">The sequence shown here is derived from an EMBL/GenBank/DDBJ whole genome shotgun (WGS) entry which is preliminary data.</text>
</comment>
<evidence type="ECO:0000313" key="4">
    <source>
        <dbReference type="Proteomes" id="UP000198406"/>
    </source>
</evidence>
<reference evidence="3 4" key="1">
    <citation type="journal article" date="2015" name="Plant Cell">
        <title>Oil accumulation by the oleaginous diatom Fistulifera solaris as revealed by the genome and transcriptome.</title>
        <authorList>
            <person name="Tanaka T."/>
            <person name="Maeda Y."/>
            <person name="Veluchamy A."/>
            <person name="Tanaka M."/>
            <person name="Abida H."/>
            <person name="Marechal E."/>
            <person name="Bowler C."/>
            <person name="Muto M."/>
            <person name="Sunaga Y."/>
            <person name="Tanaka M."/>
            <person name="Yoshino T."/>
            <person name="Taniguchi T."/>
            <person name="Fukuda Y."/>
            <person name="Nemoto M."/>
            <person name="Matsumoto M."/>
            <person name="Wong P.S."/>
            <person name="Aburatani S."/>
            <person name="Fujibuchi W."/>
        </authorList>
    </citation>
    <scope>NUCLEOTIDE SEQUENCE [LARGE SCALE GENOMIC DNA]</scope>
    <source>
        <strain evidence="3 4">JPCC DA0580</strain>
    </source>
</reference>
<feature type="region of interest" description="Disordered" evidence="1">
    <location>
        <begin position="107"/>
        <end position="134"/>
    </location>
</feature>
<evidence type="ECO:0000313" key="3">
    <source>
        <dbReference type="EMBL" id="GAX11291.1"/>
    </source>
</evidence>
<keyword evidence="2" id="KW-0812">Transmembrane</keyword>
<proteinExistence type="predicted"/>
<accession>A0A1Z5JC01</accession>
<gene>
    <name evidence="3" type="ORF">FisN_7Lh398</name>
</gene>
<protein>
    <submittedName>
        <fullName evidence="3">Uncharacterized protein</fullName>
    </submittedName>
</protein>
<feature type="transmembrane region" description="Helical" evidence="2">
    <location>
        <begin position="202"/>
        <end position="220"/>
    </location>
</feature>
<sequence>MKQMYGLAIVLLANIYQLHEMKKSWNMTQKNVAVAYQMAQEQCQLDQWRFCESPRYYNTPELSFLMKEANLLMTFLWVSQEAESIPHFVGSTTTWIWIHDNRLQENHNQDEQAQDHPLPTQASPSDVVSKIQDPQLRSETMRHRRLTEELSPCTHKSSSPFPDICLYLAWMEQGVRPECSRALTHLQNAREMQNLHKWMCQTVLVFVCAMWFAYAVWMLYRIMKRLVPTRDACSCCSCCDKCCSSNGCCSGNKCCCSGDGCCNSGGCCSGKCCCSAGGCCGGNGCCHENKCFFQDCCCCSDGCCSGTCCCCCSERKHASNRDAQGTDICVCCCCKTSSNNPTLEESCCNCCKGTGLCSAACASCCGGGCSSTSNLPIANSDEMPIRILVV</sequence>
<dbReference type="AlphaFoldDB" id="A0A1Z5JC01"/>
<dbReference type="InParanoid" id="A0A1Z5JC01"/>